<evidence type="ECO:0000256" key="5">
    <source>
        <dbReference type="ARBA" id="ARBA00022723"/>
    </source>
</evidence>
<dbReference type="EC" id="2.7.1.11" evidence="11"/>
<dbReference type="GO" id="GO:0070095">
    <property type="term" value="F:fructose-6-phosphate binding"/>
    <property type="evidence" value="ECO:0007669"/>
    <property type="project" value="TreeGrafter"/>
</dbReference>
<dbReference type="GO" id="GO:0061621">
    <property type="term" value="P:canonical glycolysis"/>
    <property type="evidence" value="ECO:0007669"/>
    <property type="project" value="TreeGrafter"/>
</dbReference>
<dbReference type="Gene3D" id="3.40.50.450">
    <property type="match status" value="1"/>
</dbReference>
<dbReference type="GO" id="GO:0030388">
    <property type="term" value="P:fructose 1,6-bisphosphate metabolic process"/>
    <property type="evidence" value="ECO:0007669"/>
    <property type="project" value="TreeGrafter"/>
</dbReference>
<dbReference type="PRINTS" id="PR00476">
    <property type="entry name" value="PHFRCTKINASE"/>
</dbReference>
<sequence>NVKEAGFDCVFTLGGDSTQKSARDLFLKGINTIGVPKTIDNDVACTDITFGYNTAVSVATEALDRLHTTAETHDRIMVLEVMGRFAGWIALESAISGGADVALIPEIPYDINKAAEAINKRKREGKRFSIVVVSEGAMPKDGTASTHSAEGIDAQAGISVKFGGAGEKVAKELQELTGLEARCTTLGYMQRGGTPTAYDRVLSTKYGAKAMELALEEKFGVLTVIQNGHLSYVPLEEVVGENKEIGAVQGGTAESNVRVVTLDHELVKTARDVGICLGD</sequence>
<dbReference type="InterPro" id="IPR000023">
    <property type="entry name" value="Phosphofructokinase_dom"/>
</dbReference>
<dbReference type="GO" id="GO:0016208">
    <property type="term" value="F:AMP binding"/>
    <property type="evidence" value="ECO:0007669"/>
    <property type="project" value="TreeGrafter"/>
</dbReference>
<dbReference type="SUPFAM" id="SSF53784">
    <property type="entry name" value="Phosphofructokinase"/>
    <property type="match status" value="1"/>
</dbReference>
<dbReference type="GO" id="GO:0046872">
    <property type="term" value="F:metal ion binding"/>
    <property type="evidence" value="ECO:0007669"/>
    <property type="project" value="UniProtKB-KW"/>
</dbReference>
<evidence type="ECO:0000256" key="1">
    <source>
        <dbReference type="ARBA" id="ARBA00001946"/>
    </source>
</evidence>
<dbReference type="GO" id="GO:0048029">
    <property type="term" value="F:monosaccharide binding"/>
    <property type="evidence" value="ECO:0007669"/>
    <property type="project" value="TreeGrafter"/>
</dbReference>
<dbReference type="Gene3D" id="3.40.50.460">
    <property type="entry name" value="Phosphofructokinase domain"/>
    <property type="match status" value="1"/>
</dbReference>
<comment type="similarity">
    <text evidence="9">Belongs to the phosphofructokinase type A (PFKA) family.</text>
</comment>
<protein>
    <submittedName>
        <fullName evidence="11">ATP-dependent 6-phosphofructokinase</fullName>
        <ecNumber evidence="11">2.7.1.11</ecNumber>
    </submittedName>
</protein>
<evidence type="ECO:0000256" key="7">
    <source>
        <dbReference type="ARBA" id="ARBA00022842"/>
    </source>
</evidence>
<comment type="caution">
    <text evidence="11">The sequence shown here is derived from an EMBL/GenBank/DDBJ whole genome shotgun (WGS) entry which is preliminary data.</text>
</comment>
<dbReference type="InterPro" id="IPR022953">
    <property type="entry name" value="ATP_PFK"/>
</dbReference>
<evidence type="ECO:0000313" key="12">
    <source>
        <dbReference type="Proteomes" id="UP000824093"/>
    </source>
</evidence>
<dbReference type="GO" id="GO:0003872">
    <property type="term" value="F:6-phosphofructokinase activity"/>
    <property type="evidence" value="ECO:0007669"/>
    <property type="project" value="UniProtKB-EC"/>
</dbReference>
<evidence type="ECO:0000256" key="6">
    <source>
        <dbReference type="ARBA" id="ARBA00022777"/>
    </source>
</evidence>
<evidence type="ECO:0000256" key="4">
    <source>
        <dbReference type="ARBA" id="ARBA00022679"/>
    </source>
</evidence>
<keyword evidence="5" id="KW-0479">Metal-binding</keyword>
<dbReference type="PANTHER" id="PTHR13697">
    <property type="entry name" value="PHOSPHOFRUCTOKINASE"/>
    <property type="match status" value="1"/>
</dbReference>
<dbReference type="AlphaFoldDB" id="A0A9D1S9S9"/>
<dbReference type="NCBIfam" id="NF002872">
    <property type="entry name" value="PRK03202.1"/>
    <property type="match status" value="1"/>
</dbReference>
<dbReference type="InterPro" id="IPR012003">
    <property type="entry name" value="ATP_PFK_prok-type"/>
</dbReference>
<dbReference type="InterPro" id="IPR035966">
    <property type="entry name" value="PKF_sf"/>
</dbReference>
<keyword evidence="7" id="KW-0460">Magnesium</keyword>
<name>A0A9D1S9S9_9FIRM</name>
<evidence type="ECO:0000256" key="2">
    <source>
        <dbReference type="ARBA" id="ARBA00004679"/>
    </source>
</evidence>
<organism evidence="11 12">
    <name type="scientific">Candidatus Merdicola faecigallinarum</name>
    <dbReference type="NCBI Taxonomy" id="2840862"/>
    <lineage>
        <taxon>Bacteria</taxon>
        <taxon>Bacillati</taxon>
        <taxon>Bacillota</taxon>
        <taxon>Clostridia</taxon>
        <taxon>Candidatus Merdicola</taxon>
    </lineage>
</organism>
<keyword evidence="6" id="KW-0418">Kinase</keyword>
<dbReference type="PANTHER" id="PTHR13697:SF52">
    <property type="entry name" value="ATP-DEPENDENT 6-PHOSPHOFRUCTOKINASE 3"/>
    <property type="match status" value="1"/>
</dbReference>
<dbReference type="EMBL" id="DVNH01000047">
    <property type="protein sequence ID" value="HIU52145.1"/>
    <property type="molecule type" value="Genomic_DNA"/>
</dbReference>
<dbReference type="Proteomes" id="UP000824093">
    <property type="component" value="Unassembled WGS sequence"/>
</dbReference>
<dbReference type="GO" id="GO:0005945">
    <property type="term" value="C:6-phosphofructokinase complex"/>
    <property type="evidence" value="ECO:0007669"/>
    <property type="project" value="TreeGrafter"/>
</dbReference>
<gene>
    <name evidence="11" type="ORF">IAB70_06000</name>
</gene>
<comment type="cofactor">
    <cofactor evidence="1">
        <name>Mg(2+)</name>
        <dbReference type="ChEBI" id="CHEBI:18420"/>
    </cofactor>
</comment>
<evidence type="ECO:0000259" key="10">
    <source>
        <dbReference type="Pfam" id="PF00365"/>
    </source>
</evidence>
<reference evidence="11" key="2">
    <citation type="journal article" date="2021" name="PeerJ">
        <title>Extensive microbial diversity within the chicken gut microbiome revealed by metagenomics and culture.</title>
        <authorList>
            <person name="Gilroy R."/>
            <person name="Ravi A."/>
            <person name="Getino M."/>
            <person name="Pursley I."/>
            <person name="Horton D.L."/>
            <person name="Alikhan N.F."/>
            <person name="Baker D."/>
            <person name="Gharbi K."/>
            <person name="Hall N."/>
            <person name="Watson M."/>
            <person name="Adriaenssens E.M."/>
            <person name="Foster-Nyarko E."/>
            <person name="Jarju S."/>
            <person name="Secka A."/>
            <person name="Antonio M."/>
            <person name="Oren A."/>
            <person name="Chaudhuri R.R."/>
            <person name="La Ragione R."/>
            <person name="Hildebrand F."/>
            <person name="Pallen M.J."/>
        </authorList>
    </citation>
    <scope>NUCLEOTIDE SEQUENCE</scope>
    <source>
        <strain evidence="11">CHK195-15760</strain>
    </source>
</reference>
<proteinExistence type="inferred from homology"/>
<reference evidence="11" key="1">
    <citation type="submission" date="2020-10" db="EMBL/GenBank/DDBJ databases">
        <authorList>
            <person name="Gilroy R."/>
        </authorList>
    </citation>
    <scope>NUCLEOTIDE SEQUENCE</scope>
    <source>
        <strain evidence="11">CHK195-15760</strain>
    </source>
</reference>
<comment type="pathway">
    <text evidence="2">Carbohydrate degradation; glycolysis; D-glyceraldehyde 3-phosphate and glycerone phosphate from D-glucose: step 3/4.</text>
</comment>
<keyword evidence="3" id="KW-0963">Cytoplasm</keyword>
<dbReference type="PIRSF" id="PIRSF000532">
    <property type="entry name" value="ATP_PFK_prok"/>
    <property type="match status" value="1"/>
</dbReference>
<dbReference type="GO" id="GO:0005524">
    <property type="term" value="F:ATP binding"/>
    <property type="evidence" value="ECO:0007669"/>
    <property type="project" value="InterPro"/>
</dbReference>
<evidence type="ECO:0000256" key="9">
    <source>
        <dbReference type="ARBA" id="ARBA00038478"/>
    </source>
</evidence>
<accession>A0A9D1S9S9</accession>
<dbReference type="GO" id="GO:0042802">
    <property type="term" value="F:identical protein binding"/>
    <property type="evidence" value="ECO:0007669"/>
    <property type="project" value="TreeGrafter"/>
</dbReference>
<keyword evidence="4 11" id="KW-0808">Transferase</keyword>
<feature type="domain" description="Phosphofructokinase" evidence="10">
    <location>
        <begin position="1"/>
        <end position="213"/>
    </location>
</feature>
<evidence type="ECO:0000256" key="8">
    <source>
        <dbReference type="ARBA" id="ARBA00023152"/>
    </source>
</evidence>
<evidence type="ECO:0000256" key="3">
    <source>
        <dbReference type="ARBA" id="ARBA00022490"/>
    </source>
</evidence>
<dbReference type="Pfam" id="PF00365">
    <property type="entry name" value="PFK"/>
    <property type="match status" value="1"/>
</dbReference>
<evidence type="ECO:0000313" key="11">
    <source>
        <dbReference type="EMBL" id="HIU52145.1"/>
    </source>
</evidence>
<dbReference type="GO" id="GO:0006002">
    <property type="term" value="P:fructose 6-phosphate metabolic process"/>
    <property type="evidence" value="ECO:0007669"/>
    <property type="project" value="InterPro"/>
</dbReference>
<feature type="non-terminal residue" evidence="11">
    <location>
        <position position="1"/>
    </location>
</feature>
<keyword evidence="8" id="KW-0324">Glycolysis</keyword>